<gene>
    <name evidence="1" type="ORF">DMA12_09425</name>
</gene>
<organism evidence="1 2">
    <name type="scientific">Amycolatopsis balhimycina DSM 5908</name>
    <dbReference type="NCBI Taxonomy" id="1081091"/>
    <lineage>
        <taxon>Bacteria</taxon>
        <taxon>Bacillati</taxon>
        <taxon>Actinomycetota</taxon>
        <taxon>Actinomycetes</taxon>
        <taxon>Pseudonocardiales</taxon>
        <taxon>Pseudonocardiaceae</taxon>
        <taxon>Amycolatopsis</taxon>
    </lineage>
</organism>
<dbReference type="AlphaFoldDB" id="A0A428WV70"/>
<dbReference type="Gene3D" id="3.40.50.300">
    <property type="entry name" value="P-loop containing nucleotide triphosphate hydrolases"/>
    <property type="match status" value="1"/>
</dbReference>
<dbReference type="EMBL" id="QHHU01000011">
    <property type="protein sequence ID" value="RSM46956.1"/>
    <property type="molecule type" value="Genomic_DNA"/>
</dbReference>
<dbReference type="Proteomes" id="UP000286716">
    <property type="component" value="Unassembled WGS sequence"/>
</dbReference>
<accession>A0A428WV70</accession>
<dbReference type="InterPro" id="IPR027417">
    <property type="entry name" value="P-loop_NTPase"/>
</dbReference>
<dbReference type="OrthoDB" id="3820382at2"/>
<name>A0A428WV70_AMYBA</name>
<keyword evidence="2" id="KW-1185">Reference proteome</keyword>
<evidence type="ECO:0000313" key="1">
    <source>
        <dbReference type="EMBL" id="RSM46956.1"/>
    </source>
</evidence>
<comment type="caution">
    <text evidence="1">The sequence shown here is derived from an EMBL/GenBank/DDBJ whole genome shotgun (WGS) entry which is preliminary data.</text>
</comment>
<sequence length="214" mass="24244">MRRDETAVALRTRLRHVYWIGGGSGAGKSTVARRIAARCGMSVYSTDEAMADHAARSTREDTPYLARFLNMSMDERWVDRSPETMLETFHWFRGEGFGLIVDDLVRLPAETGVIAEGFRLLPALVKPLLAEPGHALWLLPTPEFRRTAFDRRGWAIPHRTGDPELARHNLLERDRMFTDRLFAETERLGLPAIEVDPAMSEEELTGRVAQAWGL</sequence>
<protein>
    <submittedName>
        <fullName evidence="1">Uncharacterized protein</fullName>
    </submittedName>
</protein>
<reference evidence="1 2" key="1">
    <citation type="submission" date="2018-05" db="EMBL/GenBank/DDBJ databases">
        <title>Evolution of GPA BGCs.</title>
        <authorList>
            <person name="Waglechner N."/>
            <person name="Wright G.D."/>
        </authorList>
    </citation>
    <scope>NUCLEOTIDE SEQUENCE [LARGE SCALE GENOMIC DNA]</scope>
    <source>
        <strain evidence="1 2">DSM 5908</strain>
    </source>
</reference>
<dbReference type="RefSeq" id="WP_020639195.1">
    <property type="nucleotide sequence ID" value="NZ_QHHU01000011.1"/>
</dbReference>
<proteinExistence type="predicted"/>
<evidence type="ECO:0000313" key="2">
    <source>
        <dbReference type="Proteomes" id="UP000286716"/>
    </source>
</evidence>
<dbReference type="SUPFAM" id="SSF52540">
    <property type="entry name" value="P-loop containing nucleoside triphosphate hydrolases"/>
    <property type="match status" value="1"/>
</dbReference>
<dbReference type="Pfam" id="PF13671">
    <property type="entry name" value="AAA_33"/>
    <property type="match status" value="1"/>
</dbReference>